<dbReference type="OrthoDB" id="9815506at2"/>
<dbReference type="InterPro" id="IPR016039">
    <property type="entry name" value="Thiolase-like"/>
</dbReference>
<keyword evidence="2 5" id="KW-0012">Acyltransferase</keyword>
<dbReference type="GO" id="GO:0044550">
    <property type="term" value="P:secondary metabolite biosynthetic process"/>
    <property type="evidence" value="ECO:0007669"/>
    <property type="project" value="TreeGrafter"/>
</dbReference>
<evidence type="ECO:0000313" key="5">
    <source>
        <dbReference type="EMBL" id="ABC78864.1"/>
    </source>
</evidence>
<evidence type="ECO:0000313" key="6">
    <source>
        <dbReference type="Proteomes" id="UP000001933"/>
    </source>
</evidence>
<reference evidence="5 6" key="1">
    <citation type="journal article" date="2007" name="Proc. Natl. Acad. Sci. U.S.A.">
        <title>The genome of Syntrophus aciditrophicus: life at the thermodynamic limit of microbial growth.</title>
        <authorList>
            <person name="McInerney M.J."/>
            <person name="Rohlin L."/>
            <person name="Mouttaki H."/>
            <person name="Kim U."/>
            <person name="Krupp R.S."/>
            <person name="Rios-Hernandez L."/>
            <person name="Sieber J."/>
            <person name="Struchtemeyer C.G."/>
            <person name="Bhattacharyya A."/>
            <person name="Campbell J.W."/>
            <person name="Gunsalus R.P."/>
        </authorList>
    </citation>
    <scope>NUCLEOTIDE SEQUENCE [LARGE SCALE GENOMIC DNA]</scope>
    <source>
        <strain evidence="5 6">SB</strain>
    </source>
</reference>
<protein>
    <submittedName>
        <fullName evidence="5">3-oxoacyl-[acyl-carrier-protein] synthase III</fullName>
        <ecNumber evidence="5">2.3.1.41</ecNumber>
    </submittedName>
</protein>
<sequence length="326" mass="35915">MLYLHGLGHFHPENVISNQFLEELDIGTNEEWIIERVGILSRRTVLPLDYIRSTRNQDQRAAFEAAEYNNAQTGSFAARMALERAGISPEDIGMVISGSSAQDMLTPAEASTVAGELNIDVPCFDINSACSTFGMHINVLGMMKPEALPPFVLLVNPENMTRNVNYADRSVAVLWGDGSAAAVVSTRERSRAVFLSSHCDSKPTAWEKVMIPRMGYFQQDGHAVQGFAIRKTTESIRALQSLYPVNRFVGHQANLGMLRTACERTGITEDQHWHNVELFGNTGCSSAPAVLSQHWDDFTPGDHIAVCVVGGGLTWVHTLLKIEDIK</sequence>
<dbReference type="FunCoup" id="Q2LXQ6">
    <property type="interactions" value="473"/>
</dbReference>
<dbReference type="Gene3D" id="3.40.47.10">
    <property type="match status" value="1"/>
</dbReference>
<evidence type="ECO:0000256" key="2">
    <source>
        <dbReference type="ARBA" id="ARBA00023315"/>
    </source>
</evidence>
<dbReference type="STRING" id="56780.SYN_01698"/>
<dbReference type="AlphaFoldDB" id="Q2LXQ6"/>
<dbReference type="GO" id="GO:0006633">
    <property type="term" value="P:fatty acid biosynthetic process"/>
    <property type="evidence" value="ECO:0007669"/>
    <property type="project" value="InterPro"/>
</dbReference>
<dbReference type="Proteomes" id="UP000001933">
    <property type="component" value="Chromosome"/>
</dbReference>
<keyword evidence="1 5" id="KW-0808">Transferase</keyword>
<dbReference type="SUPFAM" id="SSF53901">
    <property type="entry name" value="Thiolase-like"/>
    <property type="match status" value="2"/>
</dbReference>
<evidence type="ECO:0000256" key="1">
    <source>
        <dbReference type="ARBA" id="ARBA00022679"/>
    </source>
</evidence>
<dbReference type="Pfam" id="PF08541">
    <property type="entry name" value="ACP_syn_III_C"/>
    <property type="match status" value="1"/>
</dbReference>
<feature type="domain" description="Beta-ketoacyl-[acyl-carrier-protein] synthase III N-terminal" evidence="4">
    <location>
        <begin position="124"/>
        <end position="202"/>
    </location>
</feature>
<dbReference type="PANTHER" id="PTHR34069:SF2">
    <property type="entry name" value="BETA-KETOACYL-[ACYL-CARRIER-PROTEIN] SYNTHASE III"/>
    <property type="match status" value="1"/>
</dbReference>
<dbReference type="KEGG" id="sat:SYN_01698"/>
<dbReference type="EC" id="2.3.1.41" evidence="5"/>
<evidence type="ECO:0000259" key="4">
    <source>
        <dbReference type="Pfam" id="PF08545"/>
    </source>
</evidence>
<dbReference type="Pfam" id="PF08545">
    <property type="entry name" value="ACP_syn_III"/>
    <property type="match status" value="1"/>
</dbReference>
<dbReference type="GO" id="GO:0004315">
    <property type="term" value="F:3-oxoacyl-[acyl-carrier-protein] synthase activity"/>
    <property type="evidence" value="ECO:0007669"/>
    <property type="project" value="UniProtKB-EC"/>
</dbReference>
<organism evidence="5 6">
    <name type="scientific">Syntrophus aciditrophicus (strain SB)</name>
    <dbReference type="NCBI Taxonomy" id="56780"/>
    <lineage>
        <taxon>Bacteria</taxon>
        <taxon>Pseudomonadati</taxon>
        <taxon>Thermodesulfobacteriota</taxon>
        <taxon>Syntrophia</taxon>
        <taxon>Syntrophales</taxon>
        <taxon>Syntrophaceae</taxon>
        <taxon>Syntrophus</taxon>
    </lineage>
</organism>
<dbReference type="InterPro" id="IPR013747">
    <property type="entry name" value="ACP_syn_III_C"/>
</dbReference>
<feature type="domain" description="Beta-ketoacyl-[acyl-carrier-protein] synthase III C-terminal" evidence="3">
    <location>
        <begin position="245"/>
        <end position="321"/>
    </location>
</feature>
<gene>
    <name evidence="5" type="ORF">SYN_01698</name>
</gene>
<dbReference type="CDD" id="cd00830">
    <property type="entry name" value="KAS_III"/>
    <property type="match status" value="1"/>
</dbReference>
<dbReference type="PANTHER" id="PTHR34069">
    <property type="entry name" value="3-OXOACYL-[ACYL-CARRIER-PROTEIN] SYNTHASE 3"/>
    <property type="match status" value="1"/>
</dbReference>
<keyword evidence="6" id="KW-1185">Reference proteome</keyword>
<dbReference type="HOGENOM" id="CLU_039592_4_2_7"/>
<dbReference type="EMBL" id="CP000252">
    <property type="protein sequence ID" value="ABC78864.1"/>
    <property type="molecule type" value="Genomic_DNA"/>
</dbReference>
<dbReference type="RefSeq" id="WP_011418880.1">
    <property type="nucleotide sequence ID" value="NC_007759.1"/>
</dbReference>
<dbReference type="eggNOG" id="COG0332">
    <property type="taxonomic scope" value="Bacteria"/>
</dbReference>
<proteinExistence type="predicted"/>
<dbReference type="DNASU" id="3883099"/>
<dbReference type="InterPro" id="IPR013751">
    <property type="entry name" value="ACP_syn_III_N"/>
</dbReference>
<name>Q2LXQ6_SYNAS</name>
<evidence type="ECO:0000259" key="3">
    <source>
        <dbReference type="Pfam" id="PF08541"/>
    </source>
</evidence>
<dbReference type="InParanoid" id="Q2LXQ6"/>
<accession>Q2LXQ6</accession>